<evidence type="ECO:0000256" key="1">
    <source>
        <dbReference type="SAM" id="Coils"/>
    </source>
</evidence>
<dbReference type="Proteomes" id="UP000717624">
    <property type="component" value="Unassembled WGS sequence"/>
</dbReference>
<gene>
    <name evidence="3" type="ORF">JOD01_000730</name>
</gene>
<evidence type="ECO:0000313" key="3">
    <source>
        <dbReference type="EMBL" id="MBM7589132.1"/>
    </source>
</evidence>
<feature type="coiled-coil region" evidence="1">
    <location>
        <begin position="254"/>
        <end position="281"/>
    </location>
</feature>
<organism evidence="3 4">
    <name type="scientific">Brevibacillus fulvus</name>
    <dbReference type="NCBI Taxonomy" id="1125967"/>
    <lineage>
        <taxon>Bacteria</taxon>
        <taxon>Bacillati</taxon>
        <taxon>Bacillota</taxon>
        <taxon>Bacilli</taxon>
        <taxon>Bacillales</taxon>
        <taxon>Paenibacillaceae</taxon>
        <taxon>Brevibacillus</taxon>
    </lineage>
</organism>
<evidence type="ECO:0000259" key="2">
    <source>
        <dbReference type="Pfam" id="PF01926"/>
    </source>
</evidence>
<dbReference type="GO" id="GO:0005525">
    <property type="term" value="F:GTP binding"/>
    <property type="evidence" value="ECO:0007669"/>
    <property type="project" value="InterPro"/>
</dbReference>
<sequence>MNATQIEQAIAAFQDKELNTLWAEWKEMAFEHSNRPMIVLAGMVKSGKSTLANAIYGKRDHFASGVVRTTVKNEQVEFGNAILVDTPGVNANDEDTQEAENAYKHADMILFVHNLVDGELLRQEVEFIQKLETYFPEKDGFWQRVVFAFSNASQVDKEKLPVVHAMIQKQIVGLFGREIVSFTVDSLSFLKGQEENKQLLVQSSQVPNLVAYLRTAVERGMEQGGELTRERTAGKQEQMAERLQMFILKDEEKVEAVCSELNTLQERLQALESAKQIINGKKDEFSKWLANYAFPKLEVERVYLGGDYSSGYSYGSEYQAESAAEKHFISRFYEQAMPAFCQQRNRLCGQYQELIAYRTNANNPSYRVIAQAEESLNQTRERLTAILAQFEPFRLDDVAIDIKARPGEPDRWLMKTGPYLNDGRTGAFYEVDSSSWYLKANVDTDYMTTYKRGLFGEKEVEIYNYTFRDAVRDLESDLTSSLKAVNHEVYSECRNVFSQFCREVDKEVTAKWAELNNQLERNRAASESASIRLQKQAETQLKHLEETRLLQAAVLKL</sequence>
<evidence type="ECO:0000313" key="4">
    <source>
        <dbReference type="Proteomes" id="UP000717624"/>
    </source>
</evidence>
<dbReference type="Gene3D" id="3.40.50.300">
    <property type="entry name" value="P-loop containing nucleotide triphosphate hydrolases"/>
    <property type="match status" value="1"/>
</dbReference>
<dbReference type="SUPFAM" id="SSF52540">
    <property type="entry name" value="P-loop containing nucleoside triphosphate hydrolases"/>
    <property type="match status" value="1"/>
</dbReference>
<dbReference type="RefSeq" id="WP_204516869.1">
    <property type="nucleotide sequence ID" value="NZ_BAABIN010000015.1"/>
</dbReference>
<dbReference type="EMBL" id="JAFBEB010000002">
    <property type="protein sequence ID" value="MBM7589132.1"/>
    <property type="molecule type" value="Genomic_DNA"/>
</dbReference>
<feature type="domain" description="G" evidence="2">
    <location>
        <begin position="38"/>
        <end position="128"/>
    </location>
</feature>
<comment type="caution">
    <text evidence="3">The sequence shown here is derived from an EMBL/GenBank/DDBJ whole genome shotgun (WGS) entry which is preliminary data.</text>
</comment>
<dbReference type="InterPro" id="IPR027417">
    <property type="entry name" value="P-loop_NTPase"/>
</dbReference>
<accession>A0A938XSH9</accession>
<name>A0A938XSH9_9BACL</name>
<dbReference type="Pfam" id="PF01926">
    <property type="entry name" value="MMR_HSR1"/>
    <property type="match status" value="1"/>
</dbReference>
<reference evidence="3" key="1">
    <citation type="submission" date="2021-01" db="EMBL/GenBank/DDBJ databases">
        <title>Genomic Encyclopedia of Type Strains, Phase IV (KMG-IV): sequencing the most valuable type-strain genomes for metagenomic binning, comparative biology and taxonomic classification.</title>
        <authorList>
            <person name="Goeker M."/>
        </authorList>
    </citation>
    <scope>NUCLEOTIDE SEQUENCE</scope>
    <source>
        <strain evidence="3">DSM 25523</strain>
    </source>
</reference>
<proteinExistence type="predicted"/>
<dbReference type="AlphaFoldDB" id="A0A938XSH9"/>
<protein>
    <submittedName>
        <fullName evidence="3">GTPase Era involved in 16S rRNA processing</fullName>
    </submittedName>
</protein>
<dbReference type="InterPro" id="IPR006073">
    <property type="entry name" value="GTP-bd"/>
</dbReference>
<keyword evidence="1" id="KW-0175">Coiled coil</keyword>
<keyword evidence="4" id="KW-1185">Reference proteome</keyword>